<dbReference type="STRING" id="240176.A8PCI2"/>
<feature type="region of interest" description="Disordered" evidence="9">
    <location>
        <begin position="35"/>
        <end position="56"/>
    </location>
</feature>
<gene>
    <name evidence="12" type="ORF">CC1G_05291</name>
</gene>
<evidence type="ECO:0000256" key="8">
    <source>
        <dbReference type="RuleBase" id="RU004453"/>
    </source>
</evidence>
<keyword evidence="2 7" id="KW-0378">Hydrolase</keyword>
<dbReference type="SMART" id="SM00636">
    <property type="entry name" value="Glyco_18"/>
    <property type="match status" value="1"/>
</dbReference>
<organism evidence="12 13">
    <name type="scientific">Coprinopsis cinerea (strain Okayama-7 / 130 / ATCC MYA-4618 / FGSC 9003)</name>
    <name type="common">Inky cap fungus</name>
    <name type="synonym">Hormographiella aspergillata</name>
    <dbReference type="NCBI Taxonomy" id="240176"/>
    <lineage>
        <taxon>Eukaryota</taxon>
        <taxon>Fungi</taxon>
        <taxon>Dikarya</taxon>
        <taxon>Basidiomycota</taxon>
        <taxon>Agaricomycotina</taxon>
        <taxon>Agaricomycetes</taxon>
        <taxon>Agaricomycetidae</taxon>
        <taxon>Agaricales</taxon>
        <taxon>Agaricineae</taxon>
        <taxon>Psathyrellaceae</taxon>
        <taxon>Coprinopsis</taxon>
    </lineage>
</organism>
<keyword evidence="3" id="KW-0146">Chitin degradation</keyword>
<keyword evidence="6" id="KW-0624">Polysaccharide degradation</keyword>
<dbReference type="InterPro" id="IPR017853">
    <property type="entry name" value="GH"/>
</dbReference>
<dbReference type="GeneID" id="6017047"/>
<evidence type="ECO:0000256" key="2">
    <source>
        <dbReference type="ARBA" id="ARBA00022801"/>
    </source>
</evidence>
<comment type="caution">
    <text evidence="12">The sequence shown here is derived from an EMBL/GenBank/DDBJ whole genome shotgun (WGS) entry which is preliminary data.</text>
</comment>
<keyword evidence="4" id="KW-0119">Carbohydrate metabolism</keyword>
<dbReference type="AlphaFoldDB" id="A8PCI2"/>
<dbReference type="EMBL" id="AACS02000011">
    <property type="protein sequence ID" value="EAU81461.1"/>
    <property type="molecule type" value="Genomic_DNA"/>
</dbReference>
<dbReference type="InParanoid" id="A8PCI2"/>
<evidence type="ECO:0000256" key="7">
    <source>
        <dbReference type="RuleBase" id="RU000489"/>
    </source>
</evidence>
<dbReference type="GO" id="GO:0005576">
    <property type="term" value="C:extracellular region"/>
    <property type="evidence" value="ECO:0007669"/>
    <property type="project" value="TreeGrafter"/>
</dbReference>
<evidence type="ECO:0000256" key="1">
    <source>
        <dbReference type="ARBA" id="ARBA00000822"/>
    </source>
</evidence>
<dbReference type="InterPro" id="IPR011583">
    <property type="entry name" value="Chitinase_II/V-like_cat"/>
</dbReference>
<evidence type="ECO:0000313" key="12">
    <source>
        <dbReference type="EMBL" id="EAU81461.1"/>
    </source>
</evidence>
<evidence type="ECO:0000256" key="9">
    <source>
        <dbReference type="SAM" id="MobiDB-lite"/>
    </source>
</evidence>
<evidence type="ECO:0000259" key="11">
    <source>
        <dbReference type="PROSITE" id="PS51910"/>
    </source>
</evidence>
<dbReference type="Gene3D" id="3.10.50.10">
    <property type="match status" value="1"/>
</dbReference>
<dbReference type="GO" id="GO:0008843">
    <property type="term" value="F:endochitinase activity"/>
    <property type="evidence" value="ECO:0007669"/>
    <property type="project" value="UniProtKB-EC"/>
</dbReference>
<feature type="signal peptide" evidence="10">
    <location>
        <begin position="1"/>
        <end position="21"/>
    </location>
</feature>
<dbReference type="Pfam" id="PF00704">
    <property type="entry name" value="Glyco_hydro_18"/>
    <property type="match status" value="1"/>
</dbReference>
<dbReference type="KEGG" id="cci:CC1G_05291"/>
<evidence type="ECO:0000256" key="3">
    <source>
        <dbReference type="ARBA" id="ARBA00023024"/>
    </source>
</evidence>
<dbReference type="GO" id="GO:0006032">
    <property type="term" value="P:chitin catabolic process"/>
    <property type="evidence" value="ECO:0007669"/>
    <property type="project" value="UniProtKB-KW"/>
</dbReference>
<dbReference type="VEuPathDB" id="FungiDB:CC1G_05291"/>
<feature type="domain" description="GH18" evidence="11">
    <location>
        <begin position="84"/>
        <end position="465"/>
    </location>
</feature>
<dbReference type="OMA" id="MFWELSQ"/>
<dbReference type="InterPro" id="IPR029070">
    <property type="entry name" value="Chitinase_insertion_sf"/>
</dbReference>
<comment type="similarity">
    <text evidence="8">Belongs to the glycosyl hydrolase 18 family.</text>
</comment>
<comment type="catalytic activity">
    <reaction evidence="1">
        <text>Random endo-hydrolysis of N-acetyl-beta-D-glucosaminide (1-&gt;4)-beta-linkages in chitin and chitodextrins.</text>
        <dbReference type="EC" id="3.2.1.14"/>
    </reaction>
</comment>
<evidence type="ECO:0000256" key="4">
    <source>
        <dbReference type="ARBA" id="ARBA00023277"/>
    </source>
</evidence>
<dbReference type="PROSITE" id="PS01095">
    <property type="entry name" value="GH18_1"/>
    <property type="match status" value="1"/>
</dbReference>
<keyword evidence="13" id="KW-1185">Reference proteome</keyword>
<feature type="compositionally biased region" description="Low complexity" evidence="9">
    <location>
        <begin position="47"/>
        <end position="56"/>
    </location>
</feature>
<dbReference type="InterPro" id="IPR001223">
    <property type="entry name" value="Glyco_hydro18_cat"/>
</dbReference>
<reference evidence="12 13" key="1">
    <citation type="journal article" date="2010" name="Proc. Natl. Acad. Sci. U.S.A.">
        <title>Insights into evolution of multicellular fungi from the assembled chromosomes of the mushroom Coprinopsis cinerea (Coprinus cinereus).</title>
        <authorList>
            <person name="Stajich J.E."/>
            <person name="Wilke S.K."/>
            <person name="Ahren D."/>
            <person name="Au C.H."/>
            <person name="Birren B.W."/>
            <person name="Borodovsky M."/>
            <person name="Burns C."/>
            <person name="Canback B."/>
            <person name="Casselton L.A."/>
            <person name="Cheng C.K."/>
            <person name="Deng J."/>
            <person name="Dietrich F.S."/>
            <person name="Fargo D.C."/>
            <person name="Farman M.L."/>
            <person name="Gathman A.C."/>
            <person name="Goldberg J."/>
            <person name="Guigo R."/>
            <person name="Hoegger P.J."/>
            <person name="Hooker J.B."/>
            <person name="Huggins A."/>
            <person name="James T.Y."/>
            <person name="Kamada T."/>
            <person name="Kilaru S."/>
            <person name="Kodira C."/>
            <person name="Kues U."/>
            <person name="Kupfer D."/>
            <person name="Kwan H.S."/>
            <person name="Lomsadze A."/>
            <person name="Li W."/>
            <person name="Lilly W.W."/>
            <person name="Ma L.J."/>
            <person name="Mackey A.J."/>
            <person name="Manning G."/>
            <person name="Martin F."/>
            <person name="Muraguchi H."/>
            <person name="Natvig D.O."/>
            <person name="Palmerini H."/>
            <person name="Ramesh M.A."/>
            <person name="Rehmeyer C.J."/>
            <person name="Roe B.A."/>
            <person name="Shenoy N."/>
            <person name="Stanke M."/>
            <person name="Ter-Hovhannisyan V."/>
            <person name="Tunlid A."/>
            <person name="Velagapudi R."/>
            <person name="Vision T.J."/>
            <person name="Zeng Q."/>
            <person name="Zolan M.E."/>
            <person name="Pukkila P.J."/>
        </authorList>
    </citation>
    <scope>NUCLEOTIDE SEQUENCE [LARGE SCALE GENOMIC DNA]</scope>
    <source>
        <strain evidence="13">Okayama-7 / 130 / ATCC MYA-4618 / FGSC 9003</strain>
    </source>
</reference>
<dbReference type="PANTHER" id="PTHR11177">
    <property type="entry name" value="CHITINASE"/>
    <property type="match status" value="1"/>
</dbReference>
<dbReference type="GO" id="GO:0000272">
    <property type="term" value="P:polysaccharide catabolic process"/>
    <property type="evidence" value="ECO:0007669"/>
    <property type="project" value="UniProtKB-KW"/>
</dbReference>
<dbReference type="SUPFAM" id="SSF51445">
    <property type="entry name" value="(Trans)glycosidases"/>
    <property type="match status" value="1"/>
</dbReference>
<dbReference type="PANTHER" id="PTHR11177:SF392">
    <property type="entry name" value="HAP41P"/>
    <property type="match status" value="1"/>
</dbReference>
<keyword evidence="10" id="KW-0732">Signal</keyword>
<protein>
    <submittedName>
        <fullName evidence="12">Endochitinase</fullName>
    </submittedName>
</protein>
<feature type="chain" id="PRO_5002725149" evidence="10">
    <location>
        <begin position="22"/>
        <end position="465"/>
    </location>
</feature>
<dbReference type="Gene3D" id="3.20.20.80">
    <property type="entry name" value="Glycosidases"/>
    <property type="match status" value="1"/>
</dbReference>
<keyword evidence="5 7" id="KW-0326">Glycosidase</keyword>
<evidence type="ECO:0000313" key="13">
    <source>
        <dbReference type="Proteomes" id="UP000001861"/>
    </source>
</evidence>
<dbReference type="InterPro" id="IPR001579">
    <property type="entry name" value="Glyco_hydro_18_chit_AS"/>
</dbReference>
<dbReference type="RefSeq" id="XP_001840405.1">
    <property type="nucleotide sequence ID" value="XM_001840353.1"/>
</dbReference>
<dbReference type="PROSITE" id="PS51910">
    <property type="entry name" value="GH18_2"/>
    <property type="match status" value="1"/>
</dbReference>
<evidence type="ECO:0000256" key="5">
    <source>
        <dbReference type="ARBA" id="ARBA00023295"/>
    </source>
</evidence>
<evidence type="ECO:0000256" key="10">
    <source>
        <dbReference type="SAM" id="SignalP"/>
    </source>
</evidence>
<dbReference type="eggNOG" id="KOG2806">
    <property type="taxonomic scope" value="Eukaryota"/>
</dbReference>
<accession>A8PCI2</accession>
<sequence length="465" mass="48809">MQFKTSFFALLAGFLASSTLAAYVPVADSVPDNDSLTAPDCTHDGSTTTTAPAGDAVVPVPAEPDSEVRLNATQVLASLDAGGKVATAWYPSWQAAAHPPESLSWDKYNAMTFAFATTTSDPANPLALDAESQALLPKFVEQAKQHNVKALLSLGGWTGSIYFSDHVSTPERRTAFVKAVVDLATQYNLDGIDFDWEFPNKQGIGCNHISNADSANFLAFLQELRQDPTGGKLMLTAAVGLLPFVGSDGQPMSDVSGFAEVFDFIAIMAYDVWGAWSPTVGPNAPLQDSCAANGVGSVASSVAAWTGAGFPANKLVLGVPAYGRSYYVDPANALSAAGELTPYAQFDKSKQPLGEGETGEQTVDQCGVASGPSGLFNFAGLVDAGYLNPDGTAAEGMVYLCDQCSETPFVYQKDTGTMITYDDAESTAAKGNFIAEQGLKGFAIWHGIGDYNDILLDAVSRGMGQ</sequence>
<dbReference type="Proteomes" id="UP000001861">
    <property type="component" value="Unassembled WGS sequence"/>
</dbReference>
<proteinExistence type="inferred from homology"/>
<dbReference type="GO" id="GO:0008061">
    <property type="term" value="F:chitin binding"/>
    <property type="evidence" value="ECO:0007669"/>
    <property type="project" value="InterPro"/>
</dbReference>
<dbReference type="InterPro" id="IPR050314">
    <property type="entry name" value="Glycosyl_Hydrlase_18"/>
</dbReference>
<name>A8PCI2_COPC7</name>
<evidence type="ECO:0000256" key="6">
    <source>
        <dbReference type="ARBA" id="ARBA00023326"/>
    </source>
</evidence>
<dbReference type="OrthoDB" id="73875at2759"/>